<dbReference type="Gene3D" id="1.10.3470.10">
    <property type="entry name" value="ABC transporter involved in vitamin B12 uptake, BtuC"/>
    <property type="match status" value="1"/>
</dbReference>
<evidence type="ECO:0000256" key="10">
    <source>
        <dbReference type="ARBA" id="ARBA00023136"/>
    </source>
</evidence>
<evidence type="ECO:0000256" key="11">
    <source>
        <dbReference type="SAM" id="Phobius"/>
    </source>
</evidence>
<feature type="transmembrane region" description="Helical" evidence="11">
    <location>
        <begin position="176"/>
        <end position="196"/>
    </location>
</feature>
<feature type="transmembrane region" description="Helical" evidence="11">
    <location>
        <begin position="224"/>
        <end position="252"/>
    </location>
</feature>
<keyword evidence="8" id="KW-0408">Iron</keyword>
<comment type="caution">
    <text evidence="12">The sequence shown here is derived from an EMBL/GenBank/DDBJ whole genome shotgun (WGS) entry which is preliminary data.</text>
</comment>
<feature type="transmembrane region" description="Helical" evidence="11">
    <location>
        <begin position="264"/>
        <end position="285"/>
    </location>
</feature>
<dbReference type="SUPFAM" id="SSF81345">
    <property type="entry name" value="ABC transporter involved in vitamin B12 uptake, BtuC"/>
    <property type="match status" value="1"/>
</dbReference>
<dbReference type="Proteomes" id="UP000243650">
    <property type="component" value="Unassembled WGS sequence"/>
</dbReference>
<evidence type="ECO:0000256" key="1">
    <source>
        <dbReference type="ARBA" id="ARBA00004651"/>
    </source>
</evidence>
<dbReference type="EMBL" id="PVNS01000003">
    <property type="protein sequence ID" value="PRO66600.1"/>
    <property type="molecule type" value="Genomic_DNA"/>
</dbReference>
<keyword evidence="7 11" id="KW-1133">Transmembrane helix</keyword>
<feature type="transmembrane region" description="Helical" evidence="11">
    <location>
        <begin position="88"/>
        <end position="121"/>
    </location>
</feature>
<evidence type="ECO:0000256" key="3">
    <source>
        <dbReference type="ARBA" id="ARBA00022448"/>
    </source>
</evidence>
<keyword evidence="4" id="KW-1003">Cell membrane</keyword>
<dbReference type="PANTHER" id="PTHR30472:SF27">
    <property type="entry name" value="PETROBACTIN IMPORT SYSTEM PERMEASE PROTEIN YCLN"/>
    <property type="match status" value="1"/>
</dbReference>
<dbReference type="PANTHER" id="PTHR30472">
    <property type="entry name" value="FERRIC ENTEROBACTIN TRANSPORT SYSTEM PERMEASE PROTEIN"/>
    <property type="match status" value="1"/>
</dbReference>
<dbReference type="InterPro" id="IPR000522">
    <property type="entry name" value="ABC_transptr_permease_BtuC"/>
</dbReference>
<evidence type="ECO:0000256" key="6">
    <source>
        <dbReference type="ARBA" id="ARBA00022692"/>
    </source>
</evidence>
<dbReference type="AlphaFoldDB" id="A0A2P6MJY6"/>
<organism evidence="12 13">
    <name type="scientific">Alkalicoccus urumqiensis</name>
    <name type="common">Bacillus urumqiensis</name>
    <dbReference type="NCBI Taxonomy" id="1548213"/>
    <lineage>
        <taxon>Bacteria</taxon>
        <taxon>Bacillati</taxon>
        <taxon>Bacillota</taxon>
        <taxon>Bacilli</taxon>
        <taxon>Bacillales</taxon>
        <taxon>Bacillaceae</taxon>
        <taxon>Alkalicoccus</taxon>
    </lineage>
</organism>
<evidence type="ECO:0000256" key="7">
    <source>
        <dbReference type="ARBA" id="ARBA00022989"/>
    </source>
</evidence>
<protein>
    <submittedName>
        <fullName evidence="12">Iron ABC transporter permease</fullName>
    </submittedName>
</protein>
<evidence type="ECO:0000256" key="5">
    <source>
        <dbReference type="ARBA" id="ARBA00022496"/>
    </source>
</evidence>
<keyword evidence="6 11" id="KW-0812">Transmembrane</keyword>
<keyword evidence="9" id="KW-0406">Ion transport</keyword>
<feature type="transmembrane region" description="Helical" evidence="11">
    <location>
        <begin position="133"/>
        <end position="155"/>
    </location>
</feature>
<comment type="similarity">
    <text evidence="2">Belongs to the binding-protein-dependent transport system permease family. FecCD subfamily.</text>
</comment>
<dbReference type="GO" id="GO:0022857">
    <property type="term" value="F:transmembrane transporter activity"/>
    <property type="evidence" value="ECO:0007669"/>
    <property type="project" value="InterPro"/>
</dbReference>
<dbReference type="FunFam" id="1.10.3470.10:FF:000004">
    <property type="entry name" value="Iron compound ABC transporter, permease"/>
    <property type="match status" value="1"/>
</dbReference>
<reference evidence="12 13" key="1">
    <citation type="submission" date="2018-03" db="EMBL/GenBank/DDBJ databases">
        <title>Bacillus urumqiensis sp. nov., a moderately haloalkaliphilic bacterium isolated from a salt lake.</title>
        <authorList>
            <person name="Zhao B."/>
            <person name="Liao Z."/>
        </authorList>
    </citation>
    <scope>NUCLEOTIDE SEQUENCE [LARGE SCALE GENOMIC DNA]</scope>
    <source>
        <strain evidence="12 13">BZ-SZ-XJ18</strain>
    </source>
</reference>
<feature type="transmembrane region" description="Helical" evidence="11">
    <location>
        <begin position="291"/>
        <end position="310"/>
    </location>
</feature>
<name>A0A2P6MJY6_ALKUR</name>
<evidence type="ECO:0000256" key="2">
    <source>
        <dbReference type="ARBA" id="ARBA00007935"/>
    </source>
</evidence>
<keyword evidence="3" id="KW-0813">Transport</keyword>
<evidence type="ECO:0000256" key="8">
    <source>
        <dbReference type="ARBA" id="ARBA00023004"/>
    </source>
</evidence>
<evidence type="ECO:0000313" key="12">
    <source>
        <dbReference type="EMBL" id="PRO66600.1"/>
    </source>
</evidence>
<keyword evidence="13" id="KW-1185">Reference proteome</keyword>
<accession>A0A2P6MJY6</accession>
<keyword evidence="10 11" id="KW-0472">Membrane</keyword>
<proteinExistence type="inferred from homology"/>
<feature type="transmembrane region" description="Helical" evidence="11">
    <location>
        <begin position="49"/>
        <end position="67"/>
    </location>
</feature>
<dbReference type="Pfam" id="PF01032">
    <property type="entry name" value="FecCD"/>
    <property type="match status" value="1"/>
</dbReference>
<gene>
    <name evidence="12" type="ORF">C6I21_04450</name>
</gene>
<dbReference type="RefSeq" id="WP_105958236.1">
    <property type="nucleotide sequence ID" value="NZ_PVNS01000003.1"/>
</dbReference>
<dbReference type="GO" id="GO:0033214">
    <property type="term" value="P:siderophore-iron import into cell"/>
    <property type="evidence" value="ECO:0007669"/>
    <property type="project" value="TreeGrafter"/>
</dbReference>
<dbReference type="OrthoDB" id="9811975at2"/>
<evidence type="ECO:0000256" key="9">
    <source>
        <dbReference type="ARBA" id="ARBA00023065"/>
    </source>
</evidence>
<dbReference type="InterPro" id="IPR037294">
    <property type="entry name" value="ABC_BtuC-like"/>
</dbReference>
<sequence>MNILFWLLLLLLSAAGSLFVGVSSLGPLDLLYGTAEQKQVFWLSRVPRLLSILMAGAGLAVAGLVMQQLTQNKFVSPTTAGTMDAARLGMLVSILFLAGAPIIVRAGVSAAFALAGTLVFMFLLERIREKDPIFIPLVGLMFGSIIGSVTTFFAYRYDVIQNMTAWMQGNFAAVMSGNYELLWAVIPLTAAVYVYADRLTLAGMGESFSKNVGLSYRTVVNTGLVLTALLTALIMLTVGMIPFLGLIVPNLVTIFRGDHLRRNLPYTALAGAGFVLFCDVLGRILIYPYEIPIGMTVGVIGSGVFLYLLWRGNRYGF</sequence>
<comment type="subcellular location">
    <subcellularLocation>
        <location evidence="1">Cell membrane</location>
        <topology evidence="1">Multi-pass membrane protein</topology>
    </subcellularLocation>
</comment>
<evidence type="ECO:0000313" key="13">
    <source>
        <dbReference type="Proteomes" id="UP000243650"/>
    </source>
</evidence>
<keyword evidence="5" id="KW-0410">Iron transport</keyword>
<dbReference type="GO" id="GO:0005886">
    <property type="term" value="C:plasma membrane"/>
    <property type="evidence" value="ECO:0007669"/>
    <property type="project" value="UniProtKB-SubCell"/>
</dbReference>
<evidence type="ECO:0000256" key="4">
    <source>
        <dbReference type="ARBA" id="ARBA00022475"/>
    </source>
</evidence>
<dbReference type="CDD" id="cd06550">
    <property type="entry name" value="TM_ABC_iron-siderophores_like"/>
    <property type="match status" value="1"/>
</dbReference>